<reference evidence="2 3" key="1">
    <citation type="journal article" date="2014" name="Appl. Environ. Microbiol.">
        <title>Insights into the Microbial Degradation of Rubber and Gutta-Percha by Analysis of the Complete Genome of Nocardia nova SH22a.</title>
        <authorList>
            <person name="Luo Q."/>
            <person name="Hiessl S."/>
            <person name="Poehlein A."/>
            <person name="Daniel R."/>
            <person name="Steinbuchel A."/>
        </authorList>
    </citation>
    <scope>NUCLEOTIDE SEQUENCE [LARGE SCALE GENOMIC DNA]</scope>
    <source>
        <strain evidence="2">SH22a</strain>
    </source>
</reference>
<dbReference type="KEGG" id="nno:NONO_c02700"/>
<keyword evidence="3" id="KW-1185">Reference proteome</keyword>
<dbReference type="OrthoDB" id="3225323at2"/>
<dbReference type="Proteomes" id="UP000019150">
    <property type="component" value="Chromosome"/>
</dbReference>
<sequence>MARISQHLRHVVTAAIATSVGIGAASVPFAASAAPLPTFPVGAPSYTVDVNTPAAAPGYIYYSNGVSAAALVPGAGRALAGIPAAAPANIVVDKSGREVWRYTPPAGQDVSNFRTQTYQGKRVLTWWQGDTVGGHGSGTDYIADEHGTVLETLDAGGDSTDVHEFRLTPDGRALITSYREVDADLSAIGGPQHGKMFDTVASVVDVASKRVLMRWSAAEHVPLTDTTAPGKLPGSDAYDPYHMNSIALDPDGNLVISMRDTSTVYDVDIHTGAINWQLGGKNSSFELGPGVEFAFQHDAEFADPDTLRLFNNNSSGFETKGLSSVQWIHLDRAAHRATLVRNQTHPDSLVAFAMGDAQPTANGNTLVGWGMAPHISEFTPSGEMVYDARLPLGTYRAFPADWAPGR</sequence>
<dbReference type="EMBL" id="CP006850">
    <property type="protein sequence ID" value="AHH15085.1"/>
    <property type="molecule type" value="Genomic_DNA"/>
</dbReference>
<keyword evidence="1" id="KW-0732">Signal</keyword>
<dbReference type="PANTHER" id="PTHR35340">
    <property type="entry name" value="PQQ ENZYME REPEAT PROTEIN-RELATED"/>
    <property type="match status" value="1"/>
</dbReference>
<keyword evidence="2" id="KW-0808">Transferase</keyword>
<dbReference type="InterPro" id="IPR011047">
    <property type="entry name" value="Quinoprotein_ADH-like_sf"/>
</dbReference>
<dbReference type="PATRIC" id="fig|1415166.3.peg.265"/>
<dbReference type="HOGENOM" id="CLU_018249_2_1_11"/>
<name>W5T6X6_9NOCA</name>
<protein>
    <submittedName>
        <fullName evidence="2">Arylsulfotransferase (ASST) family protein</fullName>
    </submittedName>
</protein>
<accession>W5T6X6</accession>
<feature type="signal peptide" evidence="1">
    <location>
        <begin position="1"/>
        <end position="33"/>
    </location>
</feature>
<feature type="chain" id="PRO_5004873296" evidence="1">
    <location>
        <begin position="34"/>
        <end position="406"/>
    </location>
</feature>
<gene>
    <name evidence="2" type="ORF">NONO_c02700</name>
</gene>
<evidence type="ECO:0000256" key="1">
    <source>
        <dbReference type="SAM" id="SignalP"/>
    </source>
</evidence>
<dbReference type="RefSeq" id="WP_025346624.1">
    <property type="nucleotide sequence ID" value="NZ_CP006850.1"/>
</dbReference>
<dbReference type="InterPro" id="IPR053143">
    <property type="entry name" value="Arylsulfate_ST"/>
</dbReference>
<dbReference type="GO" id="GO:0016740">
    <property type="term" value="F:transferase activity"/>
    <property type="evidence" value="ECO:0007669"/>
    <property type="project" value="UniProtKB-KW"/>
</dbReference>
<evidence type="ECO:0000313" key="2">
    <source>
        <dbReference type="EMBL" id="AHH15085.1"/>
    </source>
</evidence>
<dbReference type="PANTHER" id="PTHR35340:SF5">
    <property type="entry name" value="ASST-DOMAIN-CONTAINING PROTEIN"/>
    <property type="match status" value="1"/>
</dbReference>
<proteinExistence type="predicted"/>
<organism evidence="2 3">
    <name type="scientific">Nocardia nova SH22a</name>
    <dbReference type="NCBI Taxonomy" id="1415166"/>
    <lineage>
        <taxon>Bacteria</taxon>
        <taxon>Bacillati</taxon>
        <taxon>Actinomycetota</taxon>
        <taxon>Actinomycetes</taxon>
        <taxon>Mycobacteriales</taxon>
        <taxon>Nocardiaceae</taxon>
        <taxon>Nocardia</taxon>
    </lineage>
</organism>
<dbReference type="STRING" id="1415166.NONO_c02700"/>
<evidence type="ECO:0000313" key="3">
    <source>
        <dbReference type="Proteomes" id="UP000019150"/>
    </source>
</evidence>
<dbReference type="eggNOG" id="ENOG502Z7WX">
    <property type="taxonomic scope" value="Bacteria"/>
</dbReference>
<dbReference type="Pfam" id="PF14269">
    <property type="entry name" value="Arylsulfotran_2"/>
    <property type="match status" value="1"/>
</dbReference>
<dbReference type="InterPro" id="IPR039535">
    <property type="entry name" value="ASST-like"/>
</dbReference>
<dbReference type="SUPFAM" id="SSF50998">
    <property type="entry name" value="Quinoprotein alcohol dehydrogenase-like"/>
    <property type="match status" value="1"/>
</dbReference>
<dbReference type="AlphaFoldDB" id="W5T6X6"/>